<feature type="signal peptide" evidence="1">
    <location>
        <begin position="1"/>
        <end position="27"/>
    </location>
</feature>
<reference evidence="2 3" key="1">
    <citation type="submission" date="2023-08" db="EMBL/GenBank/DDBJ databases">
        <title>Microbacterium sp. nov., isolated from a waste landfill.</title>
        <authorList>
            <person name="Wen W."/>
        </authorList>
    </citation>
    <scope>NUCLEOTIDE SEQUENCE [LARGE SCALE GENOMIC DNA]</scope>
    <source>
        <strain evidence="2 3">ASV81</strain>
    </source>
</reference>
<name>A0ABU0XJE2_9MICO</name>
<evidence type="ECO:0000256" key="1">
    <source>
        <dbReference type="SAM" id="SignalP"/>
    </source>
</evidence>
<organism evidence="2 3">
    <name type="scientific">Microbacterium capsulatum</name>
    <dbReference type="NCBI Taxonomy" id="3041921"/>
    <lineage>
        <taxon>Bacteria</taxon>
        <taxon>Bacillati</taxon>
        <taxon>Actinomycetota</taxon>
        <taxon>Actinomycetes</taxon>
        <taxon>Micrococcales</taxon>
        <taxon>Microbacteriaceae</taxon>
        <taxon>Microbacterium</taxon>
    </lineage>
</organism>
<dbReference type="RefSeq" id="WP_308489655.1">
    <property type="nucleotide sequence ID" value="NZ_JAVFCB010000006.1"/>
</dbReference>
<accession>A0ABU0XJE2</accession>
<keyword evidence="1" id="KW-0732">Signal</keyword>
<gene>
    <name evidence="2" type="ORF">RBR11_12380</name>
</gene>
<evidence type="ECO:0008006" key="4">
    <source>
        <dbReference type="Google" id="ProtNLM"/>
    </source>
</evidence>
<dbReference type="PROSITE" id="PS51257">
    <property type="entry name" value="PROKAR_LIPOPROTEIN"/>
    <property type="match status" value="1"/>
</dbReference>
<proteinExistence type="predicted"/>
<evidence type="ECO:0000313" key="2">
    <source>
        <dbReference type="EMBL" id="MDQ4214713.1"/>
    </source>
</evidence>
<feature type="chain" id="PRO_5046431817" description="Lipoprotein" evidence="1">
    <location>
        <begin position="28"/>
        <end position="152"/>
    </location>
</feature>
<keyword evidence="3" id="KW-1185">Reference proteome</keyword>
<dbReference type="Proteomes" id="UP001230289">
    <property type="component" value="Unassembled WGS sequence"/>
</dbReference>
<dbReference type="EMBL" id="JAVFCB010000006">
    <property type="protein sequence ID" value="MDQ4214713.1"/>
    <property type="molecule type" value="Genomic_DNA"/>
</dbReference>
<sequence>MIRRPTLAALTLAAALGLTACATGAVAPGSSSAPSRPDTQSAADACAAVTAVLTTVGQDVASIDPTAAAKDPNGTMARVTADVDKVRTAVDGLGNGEIRTAALKVQGVYEKYGDTLTRAVQDHDPSAAFALLQAPKDLADATQGLSRVCAAK</sequence>
<comment type="caution">
    <text evidence="2">The sequence shown here is derived from an EMBL/GenBank/DDBJ whole genome shotgun (WGS) entry which is preliminary data.</text>
</comment>
<evidence type="ECO:0000313" key="3">
    <source>
        <dbReference type="Proteomes" id="UP001230289"/>
    </source>
</evidence>
<protein>
    <recommendedName>
        <fullName evidence="4">Lipoprotein</fullName>
    </recommendedName>
</protein>